<keyword evidence="4" id="KW-1185">Reference proteome</keyword>
<dbReference type="PROSITE" id="PS50231">
    <property type="entry name" value="RICIN_B_LECTIN"/>
    <property type="match status" value="1"/>
</dbReference>
<dbReference type="Gene3D" id="2.80.10.50">
    <property type="match status" value="1"/>
</dbReference>
<evidence type="ECO:0000313" key="3">
    <source>
        <dbReference type="EMBL" id="MFI5680952.1"/>
    </source>
</evidence>
<feature type="compositionally biased region" description="Low complexity" evidence="1">
    <location>
        <begin position="394"/>
        <end position="403"/>
    </location>
</feature>
<accession>A0ABW7YEX2</accession>
<feature type="region of interest" description="Disordered" evidence="1">
    <location>
        <begin position="342"/>
        <end position="419"/>
    </location>
</feature>
<dbReference type="SMART" id="SM00458">
    <property type="entry name" value="RICIN"/>
    <property type="match status" value="1"/>
</dbReference>
<comment type="caution">
    <text evidence="3">The sequence shown here is derived from an EMBL/GenBank/DDBJ whole genome shotgun (WGS) entry which is preliminary data.</text>
</comment>
<dbReference type="EMBL" id="JBITDC010000024">
    <property type="protein sequence ID" value="MFI5680952.1"/>
    <property type="molecule type" value="Genomic_DNA"/>
</dbReference>
<dbReference type="InterPro" id="IPR035992">
    <property type="entry name" value="Ricin_B-like_lectins"/>
</dbReference>
<organism evidence="3 4">
    <name type="scientific">Streptomyces cellulosae</name>
    <dbReference type="NCBI Taxonomy" id="1968"/>
    <lineage>
        <taxon>Bacteria</taxon>
        <taxon>Bacillati</taxon>
        <taxon>Actinomycetota</taxon>
        <taxon>Actinomycetes</taxon>
        <taxon>Kitasatosporales</taxon>
        <taxon>Streptomycetaceae</taxon>
        <taxon>Streptomyces</taxon>
    </lineage>
</organism>
<dbReference type="SUPFAM" id="SSF50370">
    <property type="entry name" value="Ricin B-like lectins"/>
    <property type="match status" value="1"/>
</dbReference>
<feature type="domain" description="Ricin B lectin" evidence="2">
    <location>
        <begin position="414"/>
        <end position="546"/>
    </location>
</feature>
<dbReference type="InterPro" id="IPR000772">
    <property type="entry name" value="Ricin_B_lectin"/>
</dbReference>
<dbReference type="Proteomes" id="UP001612415">
    <property type="component" value="Unassembled WGS sequence"/>
</dbReference>
<evidence type="ECO:0000259" key="2">
    <source>
        <dbReference type="SMART" id="SM00458"/>
    </source>
</evidence>
<protein>
    <submittedName>
        <fullName evidence="3">Ricin-type beta-trefoil lectin domain protein</fullName>
    </submittedName>
</protein>
<feature type="compositionally biased region" description="Low complexity" evidence="1">
    <location>
        <begin position="354"/>
        <end position="368"/>
    </location>
</feature>
<gene>
    <name evidence="3" type="ORF">ACIA8P_41185</name>
</gene>
<evidence type="ECO:0000256" key="1">
    <source>
        <dbReference type="SAM" id="MobiDB-lite"/>
    </source>
</evidence>
<dbReference type="RefSeq" id="WP_398661307.1">
    <property type="nucleotide sequence ID" value="NZ_JBITDC010000024.1"/>
</dbReference>
<feature type="compositionally biased region" description="Pro residues" evidence="1">
    <location>
        <begin position="404"/>
        <end position="414"/>
    </location>
</feature>
<dbReference type="Pfam" id="PF00652">
    <property type="entry name" value="Ricin_B_lectin"/>
    <property type="match status" value="1"/>
</dbReference>
<proteinExistence type="predicted"/>
<sequence>MARADGTDDGVGNAGGYGTGTYTGVYAGASDARLTELLRADTATAYLGLQELRARHRPSVLAYARLCATSESTARQLAAQAFTLAARETARGTDPGVPWRHRLLLLTGRVAASWAVDERSAGLDPGLLLVLNTALPDGPPPPLLAPFQSLPSRAQGLIWYGVVEREPTDRTAGYLGLTREDVTYGTDQALQAMAQACLRARLAASDDPRCGDFRRLIEEAVRPDTPRESPDLHAHMAHCDHCTTAYEELTSLRDTPGTALAEGLLPWAGTAYGAREAAGPGDGSRRAGRRGGGASREIGIRSGGKSRTTAGIWPPSRRLALASAALGVALAPLLILLLTQDSGSPSRESAGAAVSTPTTPPRVTVTATPSPPPSPSATSKPPPPKRSSPPPKPTKSASPSPTRTTPPPPPPPPGSASAQVVNLASGRCLDVAGDLKNGTDVVTAPCTASWTQRWRVDADRGVVQSSADSDFCLDSRGDVDKGVGIWECDSLDGSHGENLRFTVDSDGVIRPAIAIETAVTPGGSDGGDGVSLVALSGGAGQRWRAGTS</sequence>
<reference evidence="3 4" key="1">
    <citation type="submission" date="2024-10" db="EMBL/GenBank/DDBJ databases">
        <title>The Natural Products Discovery Center: Release of the First 8490 Sequenced Strains for Exploring Actinobacteria Biosynthetic Diversity.</title>
        <authorList>
            <person name="Kalkreuter E."/>
            <person name="Kautsar S.A."/>
            <person name="Yang D."/>
            <person name="Bader C.D."/>
            <person name="Teijaro C.N."/>
            <person name="Fluegel L."/>
            <person name="Davis C.M."/>
            <person name="Simpson J.R."/>
            <person name="Lauterbach L."/>
            <person name="Steele A.D."/>
            <person name="Gui C."/>
            <person name="Meng S."/>
            <person name="Li G."/>
            <person name="Viehrig K."/>
            <person name="Ye F."/>
            <person name="Su P."/>
            <person name="Kiefer A.F."/>
            <person name="Nichols A."/>
            <person name="Cepeda A.J."/>
            <person name="Yan W."/>
            <person name="Fan B."/>
            <person name="Jiang Y."/>
            <person name="Adhikari A."/>
            <person name="Zheng C.-J."/>
            <person name="Schuster L."/>
            <person name="Cowan T.M."/>
            <person name="Smanski M.J."/>
            <person name="Chevrette M.G."/>
            <person name="De Carvalho L.P.S."/>
            <person name="Shen B."/>
        </authorList>
    </citation>
    <scope>NUCLEOTIDE SEQUENCE [LARGE SCALE GENOMIC DNA]</scope>
    <source>
        <strain evidence="3 4">NPDC051599</strain>
    </source>
</reference>
<evidence type="ECO:0000313" key="4">
    <source>
        <dbReference type="Proteomes" id="UP001612415"/>
    </source>
</evidence>
<feature type="region of interest" description="Disordered" evidence="1">
    <location>
        <begin position="275"/>
        <end position="312"/>
    </location>
</feature>
<name>A0ABW7YEX2_STRCE</name>
<feature type="compositionally biased region" description="Pro residues" evidence="1">
    <location>
        <begin position="369"/>
        <end position="393"/>
    </location>
</feature>